<dbReference type="Pfam" id="PF00149">
    <property type="entry name" value="Metallophos"/>
    <property type="match status" value="1"/>
</dbReference>
<keyword evidence="4" id="KW-1185">Reference proteome</keyword>
<keyword evidence="1" id="KW-0472">Membrane</keyword>
<name>A0A4Q5IV27_9ACTN</name>
<feature type="transmembrane region" description="Helical" evidence="1">
    <location>
        <begin position="126"/>
        <end position="143"/>
    </location>
</feature>
<keyword evidence="1" id="KW-1133">Transmembrane helix</keyword>
<comment type="caution">
    <text evidence="3">The sequence shown here is derived from an EMBL/GenBank/DDBJ whole genome shotgun (WGS) entry which is preliminary data.</text>
</comment>
<dbReference type="InterPro" id="IPR029052">
    <property type="entry name" value="Metallo-depent_PP-like"/>
</dbReference>
<keyword evidence="1" id="KW-0812">Transmembrane</keyword>
<protein>
    <submittedName>
        <fullName evidence="3">Metallophosphoesterase</fullName>
    </submittedName>
</protein>
<evidence type="ECO:0000256" key="1">
    <source>
        <dbReference type="SAM" id="Phobius"/>
    </source>
</evidence>
<feature type="domain" description="Calcineurin-like phosphoesterase" evidence="2">
    <location>
        <begin position="230"/>
        <end position="398"/>
    </location>
</feature>
<dbReference type="InterPro" id="IPR004843">
    <property type="entry name" value="Calcineurin-like_PHP"/>
</dbReference>
<dbReference type="AlphaFoldDB" id="A0A4Q5IV27"/>
<dbReference type="Gene3D" id="3.60.21.10">
    <property type="match status" value="1"/>
</dbReference>
<dbReference type="GO" id="GO:0016787">
    <property type="term" value="F:hydrolase activity"/>
    <property type="evidence" value="ECO:0007669"/>
    <property type="project" value="InterPro"/>
</dbReference>
<evidence type="ECO:0000259" key="2">
    <source>
        <dbReference type="Pfam" id="PF00149"/>
    </source>
</evidence>
<proteinExistence type="predicted"/>
<dbReference type="Proteomes" id="UP000291189">
    <property type="component" value="Unassembled WGS sequence"/>
</dbReference>
<accession>A0A4Q5IV27</accession>
<sequence>MFATGSRSTVVAGHDAVVRPTFDGHATLDLGPYIPSFRLPTGTRLGAAIDLGATELDSYEALIERYAFIASQPEGQVAKVRATIADLALDSAVLGAVIGLAGPALVLLVGWSRWRELTHPWTLRRTALAGMSAVVLLAAGLVVRDDQVPPVESGDWVPLQEALPDLDVPAEAASLEVESGLMTTGTRRLVESALDTYRTSLDFYRELVEAAPVLASQLRQPEEGEVVGLLVSDRHDNVGMDPVARAVADAGGATFLLDAGDDTSTGSSWESFSLESLAEAFGDYDDRYGIAGNHDNGDFVTDRLDELGFTTLDGEVVDGPEGIRLLGVSDVRSSGLGSWRDERGVTFEEQSTRLADLACERDADGERISTLLVHDANSARVALERGCVDLVLAGHLHVQVGPTPVVGENGRTGYTYTNGTTGGAAYALAIGSKLRRDAEVSLVTYRDGRPAGIQPVVVRTTGEYEVGDWTPLQLDDIAATEDVRE</sequence>
<evidence type="ECO:0000313" key="4">
    <source>
        <dbReference type="Proteomes" id="UP000291189"/>
    </source>
</evidence>
<gene>
    <name evidence="3" type="ORF">ETU37_22715</name>
</gene>
<organism evidence="3 4">
    <name type="scientific">Nocardioides iriomotensis</name>
    <dbReference type="NCBI Taxonomy" id="715784"/>
    <lineage>
        <taxon>Bacteria</taxon>
        <taxon>Bacillati</taxon>
        <taxon>Actinomycetota</taxon>
        <taxon>Actinomycetes</taxon>
        <taxon>Propionibacteriales</taxon>
        <taxon>Nocardioidaceae</taxon>
        <taxon>Nocardioides</taxon>
    </lineage>
</organism>
<feature type="transmembrane region" description="Helical" evidence="1">
    <location>
        <begin position="92"/>
        <end position="114"/>
    </location>
</feature>
<reference evidence="3 4" key="1">
    <citation type="submission" date="2019-01" db="EMBL/GenBank/DDBJ databases">
        <title>Nocardioides guangzhouensis sp. nov., an actinobacterium isolated from soil.</title>
        <authorList>
            <person name="Fu Y."/>
            <person name="Cai Y."/>
            <person name="Lin Z."/>
            <person name="Chen P."/>
        </authorList>
    </citation>
    <scope>NUCLEOTIDE SEQUENCE [LARGE SCALE GENOMIC DNA]</scope>
    <source>
        <strain evidence="3 4">NBRC 105384</strain>
    </source>
</reference>
<dbReference type="OrthoDB" id="5241348at2"/>
<evidence type="ECO:0000313" key="3">
    <source>
        <dbReference type="EMBL" id="RYU08791.1"/>
    </source>
</evidence>
<dbReference type="SUPFAM" id="SSF56300">
    <property type="entry name" value="Metallo-dependent phosphatases"/>
    <property type="match status" value="1"/>
</dbReference>
<dbReference type="EMBL" id="SDPU01000038">
    <property type="protein sequence ID" value="RYU08791.1"/>
    <property type="molecule type" value="Genomic_DNA"/>
</dbReference>